<dbReference type="Proteomes" id="UP000593842">
    <property type="component" value="Chromosome"/>
</dbReference>
<name>A0A2T3G1W1_9FIRM</name>
<proteinExistence type="predicted"/>
<feature type="domain" description="N-acetyltransferase" evidence="1">
    <location>
        <begin position="1"/>
        <end position="164"/>
    </location>
</feature>
<dbReference type="KEGG" id="fit:Fi14EGH31_26240"/>
<dbReference type="GeneID" id="70581062"/>
<dbReference type="Pfam" id="PF00583">
    <property type="entry name" value="Acetyltransf_1"/>
    <property type="match status" value="1"/>
</dbReference>
<dbReference type="AlphaFoldDB" id="A0A2T3G1W1"/>
<reference evidence="4 5" key="1">
    <citation type="journal article" date="2019" name="Int. J. Syst. Evol. Microbiol.">
        <title>Faecalibacillus intestinalis gen. nov., sp. nov. and Faecalibacillus faecis sp. nov., isolated from human faeces.</title>
        <authorList>
            <person name="Seo B."/>
            <person name="Jeon K."/>
            <person name="Baek I."/>
            <person name="Lee Y.M."/>
            <person name="Baek K."/>
            <person name="Ko G."/>
        </authorList>
    </citation>
    <scope>NUCLEOTIDE SEQUENCE [LARGE SCALE GENOMIC DNA]</scope>
    <source>
        <strain evidence="4 5">SNUG30099</strain>
    </source>
</reference>
<dbReference type="SUPFAM" id="SSF55729">
    <property type="entry name" value="Acyl-CoA N-acyltransferases (Nat)"/>
    <property type="match status" value="1"/>
</dbReference>
<evidence type="ECO:0000313" key="6">
    <source>
        <dbReference type="Proteomes" id="UP000593842"/>
    </source>
</evidence>
<reference evidence="3" key="4">
    <citation type="submission" date="2021-10" db="EMBL/GenBank/DDBJ databases">
        <title>Collection of gut derived symbiotic bacterial strains cultured from healthy donors.</title>
        <authorList>
            <person name="Lin H."/>
            <person name="Littmann E."/>
            <person name="Kohout C."/>
            <person name="Pamer E.G."/>
        </authorList>
    </citation>
    <scope>NUCLEOTIDE SEQUENCE</scope>
    <source>
        <strain evidence="3">DFI.5.2</strain>
    </source>
</reference>
<keyword evidence="4" id="KW-0808">Transferase</keyword>
<dbReference type="PROSITE" id="PS51186">
    <property type="entry name" value="GNAT"/>
    <property type="match status" value="1"/>
</dbReference>
<accession>A0A2T3G1W1</accession>
<dbReference type="RefSeq" id="WP_022001954.1">
    <property type="nucleotide sequence ID" value="NZ_AP024085.1"/>
</dbReference>
<evidence type="ECO:0000313" key="4">
    <source>
        <dbReference type="EMBL" id="PST41503.1"/>
    </source>
</evidence>
<dbReference type="InterPro" id="IPR000182">
    <property type="entry name" value="GNAT_dom"/>
</dbReference>
<dbReference type="Gene3D" id="3.40.630.30">
    <property type="match status" value="1"/>
</dbReference>
<dbReference type="Proteomes" id="UP001197827">
    <property type="component" value="Unassembled WGS sequence"/>
</dbReference>
<dbReference type="InterPro" id="IPR016181">
    <property type="entry name" value="Acyl_CoA_acyltransferase"/>
</dbReference>
<dbReference type="Proteomes" id="UP000240974">
    <property type="component" value="Unassembled WGS sequence"/>
</dbReference>
<dbReference type="GO" id="GO:0016747">
    <property type="term" value="F:acyltransferase activity, transferring groups other than amino-acyl groups"/>
    <property type="evidence" value="ECO:0007669"/>
    <property type="project" value="InterPro"/>
</dbReference>
<dbReference type="EMBL" id="AP024085">
    <property type="protein sequence ID" value="BCL58912.1"/>
    <property type="molecule type" value="Genomic_DNA"/>
</dbReference>
<dbReference type="CDD" id="cd04301">
    <property type="entry name" value="NAT_SF"/>
    <property type="match status" value="1"/>
</dbReference>
<evidence type="ECO:0000313" key="3">
    <source>
        <dbReference type="EMBL" id="MCB8560681.1"/>
    </source>
</evidence>
<protein>
    <submittedName>
        <fullName evidence="3 4">N-acetyltransferase</fullName>
    </submittedName>
</protein>
<evidence type="ECO:0000259" key="1">
    <source>
        <dbReference type="PROSITE" id="PS51186"/>
    </source>
</evidence>
<organism evidence="4 5">
    <name type="scientific">Faecalibacillus intestinalis</name>
    <dbReference type="NCBI Taxonomy" id="1982626"/>
    <lineage>
        <taxon>Bacteria</taxon>
        <taxon>Bacillati</taxon>
        <taxon>Bacillota</taxon>
        <taxon>Erysipelotrichia</taxon>
        <taxon>Erysipelotrichales</taxon>
        <taxon>Coprobacillaceae</taxon>
        <taxon>Faecalibacillus</taxon>
    </lineage>
</organism>
<dbReference type="EMBL" id="JAJDKQ010000002">
    <property type="protein sequence ID" value="MCB8560681.1"/>
    <property type="molecule type" value="Genomic_DNA"/>
</dbReference>
<sequence>MILRPTKIEDISRVIDIINQAKTYFKNNDIDQWQDGYPNEETIEKDIENNEAYVLEEDGVILGTCMVTIHGEPAYNRIEGKWILNCPYICVHRIAVDNEYKGKGLASTILDQVVAMYPDYHSVRMDTHHDNLSMQSFLTKYGFKYCGEITLKSGALRRAYEKRI</sequence>
<reference evidence="2" key="2">
    <citation type="journal article" date="2020" name="Microbiol. Resour. Announc.">
        <title>Complete Genome Sequence of Faecalibacillus intestinalis JCM 34082, Isolated from Feces from a Healthy Japanese Female.</title>
        <authorList>
            <person name="Sakamoto M."/>
            <person name="Ikeyama N."/>
            <person name="Toyoda A."/>
            <person name="Murakami T."/>
            <person name="Mori H."/>
            <person name="Ohkuma M."/>
        </authorList>
    </citation>
    <scope>NUCLEOTIDE SEQUENCE</scope>
    <source>
        <strain evidence="2">14EGH31</strain>
    </source>
</reference>
<gene>
    <name evidence="4" type="ORF">C7U54_06750</name>
    <name evidence="2" type="ORF">Fi14EGH31_26240</name>
    <name evidence="3" type="ORF">LJD74_01505</name>
</gene>
<dbReference type="EMBL" id="PYLQ01000007">
    <property type="protein sequence ID" value="PST41503.1"/>
    <property type="molecule type" value="Genomic_DNA"/>
</dbReference>
<reference evidence="6" key="3">
    <citation type="submission" date="2020-09" db="EMBL/GenBank/DDBJ databases">
        <title>Complete genome sequencing of Faecalibacillus intestinalis strain 14EGH31.</title>
        <authorList>
            <person name="Sakamoto M."/>
            <person name="Murakami T."/>
            <person name="Mori H."/>
        </authorList>
    </citation>
    <scope>NUCLEOTIDE SEQUENCE [LARGE SCALE GENOMIC DNA]</scope>
    <source>
        <strain evidence="6">14EGH31</strain>
    </source>
</reference>
<keyword evidence="5" id="KW-1185">Reference proteome</keyword>
<evidence type="ECO:0000313" key="2">
    <source>
        <dbReference type="EMBL" id="BCL58912.1"/>
    </source>
</evidence>
<evidence type="ECO:0000313" key="5">
    <source>
        <dbReference type="Proteomes" id="UP000240974"/>
    </source>
</evidence>